<keyword evidence="3" id="KW-1185">Reference proteome</keyword>
<accession>A0A166TU63</accession>
<gene>
    <name evidence="2" type="ORF">FIBSPDRAFT_70422</name>
</gene>
<reference evidence="2 3" key="1">
    <citation type="journal article" date="2016" name="Mol. Biol. Evol.">
        <title>Comparative Genomics of Early-Diverging Mushroom-Forming Fungi Provides Insights into the Origins of Lignocellulose Decay Capabilities.</title>
        <authorList>
            <person name="Nagy L.G."/>
            <person name="Riley R."/>
            <person name="Tritt A."/>
            <person name="Adam C."/>
            <person name="Daum C."/>
            <person name="Floudas D."/>
            <person name="Sun H."/>
            <person name="Yadav J.S."/>
            <person name="Pangilinan J."/>
            <person name="Larsson K.H."/>
            <person name="Matsuura K."/>
            <person name="Barry K."/>
            <person name="Labutti K."/>
            <person name="Kuo R."/>
            <person name="Ohm R.A."/>
            <person name="Bhattacharya S.S."/>
            <person name="Shirouzu T."/>
            <person name="Yoshinaga Y."/>
            <person name="Martin F.M."/>
            <person name="Grigoriev I.V."/>
            <person name="Hibbett D.S."/>
        </authorList>
    </citation>
    <scope>NUCLEOTIDE SEQUENCE [LARGE SCALE GENOMIC DNA]</scope>
    <source>
        <strain evidence="2 3">CBS 109695</strain>
    </source>
</reference>
<dbReference type="OrthoDB" id="543373at2759"/>
<sequence length="97" mass="10985">MLELDGQTVGIHTSAIAEKCKAFETLVIYCSTLGGRFAPTSARTARSAPRARSRTRKRTWRSWRTSKNLHCKIWRSCCTTRIRSNPLLIAVSSVRDM</sequence>
<proteinExistence type="predicted"/>
<protein>
    <submittedName>
        <fullName evidence="2">Uncharacterized protein</fullName>
    </submittedName>
</protein>
<organism evidence="2 3">
    <name type="scientific">Athelia psychrophila</name>
    <dbReference type="NCBI Taxonomy" id="1759441"/>
    <lineage>
        <taxon>Eukaryota</taxon>
        <taxon>Fungi</taxon>
        <taxon>Dikarya</taxon>
        <taxon>Basidiomycota</taxon>
        <taxon>Agaricomycotina</taxon>
        <taxon>Agaricomycetes</taxon>
        <taxon>Agaricomycetidae</taxon>
        <taxon>Atheliales</taxon>
        <taxon>Atheliaceae</taxon>
        <taxon>Athelia</taxon>
    </lineage>
</organism>
<dbReference type="AlphaFoldDB" id="A0A166TU63"/>
<dbReference type="Proteomes" id="UP000076532">
    <property type="component" value="Unassembled WGS sequence"/>
</dbReference>
<evidence type="ECO:0000313" key="3">
    <source>
        <dbReference type="Proteomes" id="UP000076532"/>
    </source>
</evidence>
<name>A0A166TU63_9AGAM</name>
<dbReference type="STRING" id="436010.A0A166TU63"/>
<feature type="compositionally biased region" description="Basic residues" evidence="1">
    <location>
        <begin position="49"/>
        <end position="59"/>
    </location>
</feature>
<dbReference type="EMBL" id="KV417491">
    <property type="protein sequence ID" value="KZP30990.1"/>
    <property type="molecule type" value="Genomic_DNA"/>
</dbReference>
<feature type="region of interest" description="Disordered" evidence="1">
    <location>
        <begin position="40"/>
        <end position="59"/>
    </location>
</feature>
<evidence type="ECO:0000256" key="1">
    <source>
        <dbReference type="SAM" id="MobiDB-lite"/>
    </source>
</evidence>
<evidence type="ECO:0000313" key="2">
    <source>
        <dbReference type="EMBL" id="KZP30990.1"/>
    </source>
</evidence>